<keyword evidence="6 13" id="KW-0479">Metal-binding</keyword>
<evidence type="ECO:0000256" key="6">
    <source>
        <dbReference type="ARBA" id="ARBA00022723"/>
    </source>
</evidence>
<evidence type="ECO:0000313" key="17">
    <source>
        <dbReference type="Proteomes" id="UP001497600"/>
    </source>
</evidence>
<feature type="transmembrane region" description="Helical" evidence="15">
    <location>
        <begin position="191"/>
        <end position="210"/>
    </location>
</feature>
<keyword evidence="5 13" id="KW-0812">Transmembrane</keyword>
<feature type="region of interest" description="Disordered" evidence="14">
    <location>
        <begin position="305"/>
        <end position="328"/>
    </location>
</feature>
<keyword evidence="4 13" id="KW-0679">Respiratory chain</keyword>
<evidence type="ECO:0000256" key="2">
    <source>
        <dbReference type="ARBA" id="ARBA00008388"/>
    </source>
</evidence>
<dbReference type="Proteomes" id="UP001497600">
    <property type="component" value="Chromosome F"/>
</dbReference>
<comment type="similarity">
    <text evidence="2 13">Belongs to the alternative oxidase family.</text>
</comment>
<dbReference type="Pfam" id="PF01786">
    <property type="entry name" value="AOX"/>
    <property type="match status" value="1"/>
</dbReference>
<feature type="transmembrane region" description="Helical" evidence="15">
    <location>
        <begin position="125"/>
        <end position="146"/>
    </location>
</feature>
<evidence type="ECO:0000256" key="9">
    <source>
        <dbReference type="ARBA" id="ARBA00023002"/>
    </source>
</evidence>
<evidence type="ECO:0000256" key="7">
    <source>
        <dbReference type="ARBA" id="ARBA00022982"/>
    </source>
</evidence>
<organism evidence="16 17">
    <name type="scientific">[Candida] anglica</name>
    <dbReference type="NCBI Taxonomy" id="148631"/>
    <lineage>
        <taxon>Eukaryota</taxon>
        <taxon>Fungi</taxon>
        <taxon>Dikarya</taxon>
        <taxon>Ascomycota</taxon>
        <taxon>Saccharomycotina</taxon>
        <taxon>Pichiomycetes</taxon>
        <taxon>Debaryomycetaceae</taxon>
        <taxon>Kurtzmaniella</taxon>
    </lineage>
</organism>
<dbReference type="Gene3D" id="1.20.1260.140">
    <property type="entry name" value="Alternative oxidase"/>
    <property type="match status" value="1"/>
</dbReference>
<dbReference type="EMBL" id="OZ004258">
    <property type="protein sequence ID" value="CAK7914366.1"/>
    <property type="molecule type" value="Genomic_DNA"/>
</dbReference>
<evidence type="ECO:0000256" key="11">
    <source>
        <dbReference type="ARBA" id="ARBA00023136"/>
    </source>
</evidence>
<dbReference type="EC" id="1.-.-.-" evidence="13"/>
<evidence type="ECO:0000256" key="1">
    <source>
        <dbReference type="ARBA" id="ARBA00004370"/>
    </source>
</evidence>
<evidence type="ECO:0000256" key="15">
    <source>
        <dbReference type="SAM" id="Phobius"/>
    </source>
</evidence>
<keyword evidence="10 13" id="KW-0408">Iron</keyword>
<dbReference type="CDD" id="cd01053">
    <property type="entry name" value="AOX"/>
    <property type="match status" value="1"/>
</dbReference>
<keyword evidence="17" id="KW-1185">Reference proteome</keyword>
<evidence type="ECO:0000256" key="12">
    <source>
        <dbReference type="ARBA" id="ARBA00025285"/>
    </source>
</evidence>
<feature type="compositionally biased region" description="Basic and acidic residues" evidence="14">
    <location>
        <begin position="318"/>
        <end position="328"/>
    </location>
</feature>
<dbReference type="PIRSF" id="PIRSF005229">
    <property type="entry name" value="AOX"/>
    <property type="match status" value="1"/>
</dbReference>
<keyword evidence="3" id="KW-0813">Transport</keyword>
<reference evidence="16 17" key="1">
    <citation type="submission" date="2024-01" db="EMBL/GenBank/DDBJ databases">
        <authorList>
            <consortium name="Genoscope - CEA"/>
            <person name="William W."/>
        </authorList>
    </citation>
    <scope>NUCLEOTIDE SEQUENCE [LARGE SCALE GENOMIC DNA]</scope>
    <source>
        <strain evidence="16 17">29B2s-10</strain>
    </source>
</reference>
<gene>
    <name evidence="16" type="primary">STO1</name>
    <name evidence="16" type="ORF">CAAN4_F16094</name>
</gene>
<proteinExistence type="inferred from homology"/>
<evidence type="ECO:0000256" key="4">
    <source>
        <dbReference type="ARBA" id="ARBA00022660"/>
    </source>
</evidence>
<name>A0ABP0EG55_9ASCO</name>
<keyword evidence="11 13" id="KW-0472">Membrane</keyword>
<comment type="cofactor">
    <cofactor evidence="13">
        <name>Fe cation</name>
        <dbReference type="ChEBI" id="CHEBI:24875"/>
    </cofactor>
    <text evidence="13">Binds 2 iron ions per subunit.</text>
</comment>
<keyword evidence="8 15" id="KW-1133">Transmembrane helix</keyword>
<dbReference type="PANTHER" id="PTHR31803:SF3">
    <property type="entry name" value="ALTERNATIVE OXIDASE"/>
    <property type="match status" value="1"/>
</dbReference>
<sequence>MFTCIKTAAPRSALAAMPPRAMSIRNLSLDIKTKVMKEDDIAKHDDKEFITHPIFPHPVFTTEDCEAIKPAHRPPVTFGDRVALKGINFFKGSFDLVTGYKHPNTPEELADGFKGTRYEMTPGKWLTRCIFLESVAGVPGMVAAFIRHLHSLRLLRRDKAWIETLLDEAYNERMHLLTFIKLGNPSWFTRTIIYVGQGVFCNLFFIFYLVNPRYCHRFVGYLEEEAVSTYSHFVHDLKINKFPEFDHAKVPQIAIQYWPNLNENSTILDLVLRVRADEAKHREVNHTLANLEQNKDRNPFALQIESDAPQPENGLKQHRPEGWERSDLFLDYSGQQVRHEKKH</sequence>
<protein>
    <recommendedName>
        <fullName evidence="13">Alternative oxidase</fullName>
        <ecNumber evidence="13">1.-.-.-</ecNumber>
    </recommendedName>
</protein>
<accession>A0ABP0EG55</accession>
<keyword evidence="7 13" id="KW-0249">Electron transport</keyword>
<dbReference type="InterPro" id="IPR038659">
    <property type="entry name" value="AOX_sf"/>
</dbReference>
<evidence type="ECO:0000256" key="5">
    <source>
        <dbReference type="ARBA" id="ARBA00022692"/>
    </source>
</evidence>
<comment type="function">
    <text evidence="12">Catalyzes cyanide-resistant oxygen consumption. May increase respiration when the cytochrome respiratory pathway is restricted, or in response to low temperatures.</text>
</comment>
<evidence type="ECO:0000256" key="13">
    <source>
        <dbReference type="RuleBase" id="RU003779"/>
    </source>
</evidence>
<comment type="subcellular location">
    <subcellularLocation>
        <location evidence="1">Membrane</location>
    </subcellularLocation>
</comment>
<evidence type="ECO:0000256" key="3">
    <source>
        <dbReference type="ARBA" id="ARBA00022448"/>
    </source>
</evidence>
<keyword evidence="9 13" id="KW-0560">Oxidoreductase</keyword>
<evidence type="ECO:0000256" key="14">
    <source>
        <dbReference type="SAM" id="MobiDB-lite"/>
    </source>
</evidence>
<evidence type="ECO:0000313" key="16">
    <source>
        <dbReference type="EMBL" id="CAK7914366.1"/>
    </source>
</evidence>
<dbReference type="InterPro" id="IPR002680">
    <property type="entry name" value="AOX"/>
</dbReference>
<evidence type="ECO:0000256" key="10">
    <source>
        <dbReference type="ARBA" id="ARBA00023004"/>
    </source>
</evidence>
<evidence type="ECO:0000256" key="8">
    <source>
        <dbReference type="ARBA" id="ARBA00022989"/>
    </source>
</evidence>
<dbReference type="PANTHER" id="PTHR31803">
    <property type="entry name" value="ALTERNATIVE OXIDASE"/>
    <property type="match status" value="1"/>
</dbReference>